<dbReference type="InterPro" id="IPR038765">
    <property type="entry name" value="Papain-like_cys_pep_sf"/>
</dbReference>
<dbReference type="Gene3D" id="3.10.620.30">
    <property type="match status" value="1"/>
</dbReference>
<proteinExistence type="predicted"/>
<dbReference type="Proteomes" id="UP000321353">
    <property type="component" value="Chromosome"/>
</dbReference>
<dbReference type="PANTHER" id="PTHR33490">
    <property type="entry name" value="BLR5614 PROTEIN-RELATED"/>
    <property type="match status" value="1"/>
</dbReference>
<organism evidence="2 3">
    <name type="scientific">Stieleria maiorica</name>
    <dbReference type="NCBI Taxonomy" id="2795974"/>
    <lineage>
        <taxon>Bacteria</taxon>
        <taxon>Pseudomonadati</taxon>
        <taxon>Planctomycetota</taxon>
        <taxon>Planctomycetia</taxon>
        <taxon>Pirellulales</taxon>
        <taxon>Pirellulaceae</taxon>
        <taxon>Stieleria</taxon>
    </lineage>
</organism>
<evidence type="ECO:0000313" key="3">
    <source>
        <dbReference type="Proteomes" id="UP000321353"/>
    </source>
</evidence>
<protein>
    <submittedName>
        <fullName evidence="2">Transglutaminase-like superfamily protein</fullName>
    </submittedName>
</protein>
<dbReference type="AlphaFoldDB" id="A0A5B9MHJ2"/>
<dbReference type="Pfam" id="PF01841">
    <property type="entry name" value="Transglut_core"/>
    <property type="match status" value="1"/>
</dbReference>
<accession>A0A5B9MHJ2</accession>
<dbReference type="RefSeq" id="WP_147869936.1">
    <property type="nucleotide sequence ID" value="NZ_CP036264.1"/>
</dbReference>
<name>A0A5B9MHJ2_9BACT</name>
<evidence type="ECO:0000259" key="1">
    <source>
        <dbReference type="SMART" id="SM00460"/>
    </source>
</evidence>
<dbReference type="PANTHER" id="PTHR33490:SF3">
    <property type="entry name" value="CONSERVED INTEGRAL MEMBRANE PROTEIN"/>
    <property type="match status" value="1"/>
</dbReference>
<reference evidence="2 3" key="1">
    <citation type="submission" date="2019-02" db="EMBL/GenBank/DDBJ databases">
        <title>Planctomycetal bacteria perform biofilm scaping via a novel small molecule.</title>
        <authorList>
            <person name="Jeske O."/>
            <person name="Boedeker C."/>
            <person name="Wiegand S."/>
            <person name="Breitling P."/>
            <person name="Kallscheuer N."/>
            <person name="Jogler M."/>
            <person name="Rohde M."/>
            <person name="Petersen J."/>
            <person name="Medema M.H."/>
            <person name="Surup F."/>
            <person name="Jogler C."/>
        </authorList>
    </citation>
    <scope>NUCLEOTIDE SEQUENCE [LARGE SCALE GENOMIC DNA]</scope>
    <source>
        <strain evidence="2 3">Mal15</strain>
    </source>
</reference>
<dbReference type="InterPro" id="IPR002931">
    <property type="entry name" value="Transglutaminase-like"/>
</dbReference>
<evidence type="ECO:0000313" key="2">
    <source>
        <dbReference type="EMBL" id="QEG00753.1"/>
    </source>
</evidence>
<dbReference type="SUPFAM" id="SSF54001">
    <property type="entry name" value="Cysteine proteinases"/>
    <property type="match status" value="1"/>
</dbReference>
<sequence length="196" mass="21846">MKSNLENYLRPTSIVDCADPAIRKLATGLAGDAAPLTAASRCFQWVRDEIRHSGDFGDRRVTMIASDVLRHRTGLCYAKSHLLAAMLRAINIPCGFAYQRLADDQSKSGFCLHGLNAVWLEEFGWYRVDPRGNRPGLSTSFDPPREHLAFVPQQNGERTIEQVFSDPLPVVVECLSKYNDVSELCSDLPDCFAEPT</sequence>
<dbReference type="EMBL" id="CP036264">
    <property type="protein sequence ID" value="QEG00753.1"/>
    <property type="molecule type" value="Genomic_DNA"/>
</dbReference>
<feature type="domain" description="Transglutaminase-like" evidence="1">
    <location>
        <begin position="68"/>
        <end position="132"/>
    </location>
</feature>
<gene>
    <name evidence="2" type="ORF">Mal15_48250</name>
</gene>
<keyword evidence="3" id="KW-1185">Reference proteome</keyword>
<dbReference type="KEGG" id="smam:Mal15_48250"/>
<dbReference type="SMART" id="SM00460">
    <property type="entry name" value="TGc"/>
    <property type="match status" value="1"/>
</dbReference>